<reference evidence="2 3" key="1">
    <citation type="submission" date="2015-05" db="EMBL/GenBank/DDBJ databases">
        <title>A genomic and transcriptomic approach to investigate the blue pigment phenotype in Pseudomonas fluorescens.</title>
        <authorList>
            <person name="Andreani N.A."/>
            <person name="Cardazzo B."/>
        </authorList>
    </citation>
    <scope>NUCLEOTIDE SEQUENCE [LARGE SCALE GENOMIC DNA]</scope>
    <source>
        <strain evidence="2 3">Ps_40</strain>
    </source>
</reference>
<proteinExistence type="predicted"/>
<dbReference type="Gene3D" id="6.20.450.20">
    <property type="match status" value="1"/>
</dbReference>
<protein>
    <recommendedName>
        <fullName evidence="1">Stability determinant domain-containing protein</fullName>
    </recommendedName>
</protein>
<dbReference type="InterPro" id="IPR048851">
    <property type="entry name" value="PaaA2_dom"/>
</dbReference>
<accession>A0A120G0Y4</accession>
<dbReference type="PATRIC" id="fig|294.195.peg.2483"/>
<dbReference type="AlphaFoldDB" id="A0A120G0Y4"/>
<gene>
    <name evidence="2" type="ORF">PFL603g_02328</name>
</gene>
<dbReference type="Proteomes" id="UP000063434">
    <property type="component" value="Unassembled WGS sequence"/>
</dbReference>
<evidence type="ECO:0000313" key="3">
    <source>
        <dbReference type="Proteomes" id="UP000063434"/>
    </source>
</evidence>
<evidence type="ECO:0000259" key="1">
    <source>
        <dbReference type="Pfam" id="PF21217"/>
    </source>
</evidence>
<organism evidence="2 3">
    <name type="scientific">Pseudomonas fluorescens</name>
    <dbReference type="NCBI Taxonomy" id="294"/>
    <lineage>
        <taxon>Bacteria</taxon>
        <taxon>Pseudomonadati</taxon>
        <taxon>Pseudomonadota</taxon>
        <taxon>Gammaproteobacteria</taxon>
        <taxon>Pseudomonadales</taxon>
        <taxon>Pseudomonadaceae</taxon>
        <taxon>Pseudomonas</taxon>
    </lineage>
</organism>
<dbReference type="RefSeq" id="WP_020303079.1">
    <property type="nucleotide sequence ID" value="NZ_LCYC01000031.1"/>
</dbReference>
<sequence length="64" mass="7139">MGVPLSPIVSEFETEEQANSHDLWFRAKVEKSLANPGPGVPHDEVMARVEAIILEAERKQRVKA</sequence>
<comment type="caution">
    <text evidence="2">The sequence shown here is derived from an EMBL/GenBank/DDBJ whole genome shotgun (WGS) entry which is preliminary data.</text>
</comment>
<feature type="domain" description="Stability determinant" evidence="1">
    <location>
        <begin position="16"/>
        <end position="47"/>
    </location>
</feature>
<name>A0A120G0Y4_PSEFL</name>
<dbReference type="EMBL" id="LCYC01000031">
    <property type="protein sequence ID" value="KWV76946.1"/>
    <property type="molecule type" value="Genomic_DNA"/>
</dbReference>
<evidence type="ECO:0000313" key="2">
    <source>
        <dbReference type="EMBL" id="KWV76946.1"/>
    </source>
</evidence>
<dbReference type="Pfam" id="PF21217">
    <property type="entry name" value="PaaA2"/>
    <property type="match status" value="1"/>
</dbReference>